<feature type="domain" description="Fe-containing alcohol dehydrogenase-like C-terminal" evidence="1">
    <location>
        <begin position="27"/>
        <end position="70"/>
    </location>
</feature>
<name>A0ABV2HE84_9HYPH</name>
<organism evidence="2 3">
    <name type="scientific">Pseudorhizobium tarimense</name>
    <dbReference type="NCBI Taxonomy" id="1079109"/>
    <lineage>
        <taxon>Bacteria</taxon>
        <taxon>Pseudomonadati</taxon>
        <taxon>Pseudomonadota</taxon>
        <taxon>Alphaproteobacteria</taxon>
        <taxon>Hyphomicrobiales</taxon>
        <taxon>Rhizobiaceae</taxon>
        <taxon>Rhizobium/Agrobacterium group</taxon>
        <taxon>Pseudorhizobium</taxon>
    </lineage>
</organism>
<keyword evidence="3" id="KW-1185">Reference proteome</keyword>
<dbReference type="Gene3D" id="1.20.1090.10">
    <property type="entry name" value="Dehydroquinate synthase-like - alpha domain"/>
    <property type="match status" value="1"/>
</dbReference>
<dbReference type="InterPro" id="IPR056798">
    <property type="entry name" value="ADH_Fe_C"/>
</dbReference>
<dbReference type="EMBL" id="JBEPLJ010000039">
    <property type="protein sequence ID" value="MET3588854.1"/>
    <property type="molecule type" value="Genomic_DNA"/>
</dbReference>
<comment type="caution">
    <text evidence="2">The sequence shown here is derived from an EMBL/GenBank/DDBJ whole genome shotgun (WGS) entry which is preliminary data.</text>
</comment>
<dbReference type="Proteomes" id="UP001549031">
    <property type="component" value="Unassembled WGS sequence"/>
</dbReference>
<evidence type="ECO:0000313" key="3">
    <source>
        <dbReference type="Proteomes" id="UP001549031"/>
    </source>
</evidence>
<dbReference type="SUPFAM" id="SSF56796">
    <property type="entry name" value="Dehydroquinate synthase-like"/>
    <property type="match status" value="1"/>
</dbReference>
<gene>
    <name evidence="2" type="ORF">ABID21_004994</name>
</gene>
<evidence type="ECO:0000313" key="2">
    <source>
        <dbReference type="EMBL" id="MET3588854.1"/>
    </source>
</evidence>
<evidence type="ECO:0000259" key="1">
    <source>
        <dbReference type="Pfam" id="PF25137"/>
    </source>
</evidence>
<sequence>MSRCYTQITLADRRRLHHLVAAKVPVYPLGTRYRIAHGIANALIFPHVFAVNASAVPEKTEMICRAMGFDAS</sequence>
<proteinExistence type="predicted"/>
<reference evidence="2 3" key="1">
    <citation type="submission" date="2024-06" db="EMBL/GenBank/DDBJ databases">
        <title>Genomic Encyclopedia of Type Strains, Phase IV (KMG-IV): sequencing the most valuable type-strain genomes for metagenomic binning, comparative biology and taxonomic classification.</title>
        <authorList>
            <person name="Goeker M."/>
        </authorList>
    </citation>
    <scope>NUCLEOTIDE SEQUENCE [LARGE SCALE GENOMIC DNA]</scope>
    <source>
        <strain evidence="2 3">DSM 105042</strain>
    </source>
</reference>
<dbReference type="Pfam" id="PF25137">
    <property type="entry name" value="ADH_Fe_C"/>
    <property type="match status" value="1"/>
</dbReference>
<accession>A0ABV2HE84</accession>
<protein>
    <submittedName>
        <fullName evidence="2">Alcohol dehydrogenase class IV</fullName>
    </submittedName>
</protein>